<name>A0ABS0PVT3_9BRAD</name>
<reference evidence="3 4" key="1">
    <citation type="submission" date="2020-07" db="EMBL/GenBank/DDBJ databases">
        <title>Bradyrhizobium diversity isolated from nodules of indigenous legumes of Western Australia.</title>
        <authorList>
            <person name="Klepa M.S."/>
        </authorList>
    </citation>
    <scope>NUCLEOTIDE SEQUENCE [LARGE SCALE GENOMIC DNA]</scope>
    <source>
        <strain evidence="3 4">CNPSo 4010</strain>
    </source>
</reference>
<keyword evidence="4" id="KW-1185">Reference proteome</keyword>
<feature type="region of interest" description="Disordered" evidence="1">
    <location>
        <begin position="21"/>
        <end position="49"/>
    </location>
</feature>
<gene>
    <name evidence="3" type="ORF">HZZ13_26585</name>
</gene>
<comment type="caution">
    <text evidence="3">The sequence shown here is derived from an EMBL/GenBank/DDBJ whole genome shotgun (WGS) entry which is preliminary data.</text>
</comment>
<evidence type="ECO:0008006" key="5">
    <source>
        <dbReference type="Google" id="ProtNLM"/>
    </source>
</evidence>
<keyword evidence="2" id="KW-0732">Signal</keyword>
<accession>A0ABS0PVT3</accession>
<evidence type="ECO:0000256" key="1">
    <source>
        <dbReference type="SAM" id="MobiDB-lite"/>
    </source>
</evidence>
<feature type="signal peptide" evidence="2">
    <location>
        <begin position="1"/>
        <end position="20"/>
    </location>
</feature>
<protein>
    <recommendedName>
        <fullName evidence="5">Amino acid ABC transporter substrate-binding protein, PAAT family</fullName>
    </recommendedName>
</protein>
<dbReference type="RefSeq" id="WP_197962456.1">
    <property type="nucleotide sequence ID" value="NZ_JACCHP010000020.1"/>
</dbReference>
<dbReference type="EMBL" id="JACCHP010000020">
    <property type="protein sequence ID" value="MBH5401326.1"/>
    <property type="molecule type" value="Genomic_DNA"/>
</dbReference>
<proteinExistence type="predicted"/>
<sequence>MFRICLTALSLVGLISVAAAQPAPPSATPTTRPVKGATPKGAPNPKQAGAVDAGPCEIGLLAAPANRFGVQQVGFTVFGNEYTPVPVDSWGLDDLILSRLRAAAAGKSVRRIAYSPAAFAHAVESGSPMLRRNPERQEFVQQSAATTKCQRYVLVERYQNRFSNTNQSVEGFGIVKWGNPIKRRTFLFALTYITVYDGQSFEAIKKGAASLDDEPMMSRLIGINPISGPNRELDEAAFPSAPAEVAANAKLRDGVRALLTTSLDRTLPQLLQQ</sequence>
<organism evidence="3 4">
    <name type="scientific">Bradyrhizobium agreste</name>
    <dbReference type="NCBI Taxonomy" id="2751811"/>
    <lineage>
        <taxon>Bacteria</taxon>
        <taxon>Pseudomonadati</taxon>
        <taxon>Pseudomonadota</taxon>
        <taxon>Alphaproteobacteria</taxon>
        <taxon>Hyphomicrobiales</taxon>
        <taxon>Nitrobacteraceae</taxon>
        <taxon>Bradyrhizobium</taxon>
    </lineage>
</organism>
<evidence type="ECO:0000313" key="4">
    <source>
        <dbReference type="Proteomes" id="UP000807370"/>
    </source>
</evidence>
<feature type="chain" id="PRO_5047210674" description="Amino acid ABC transporter substrate-binding protein, PAAT family" evidence="2">
    <location>
        <begin position="21"/>
        <end position="273"/>
    </location>
</feature>
<evidence type="ECO:0000313" key="3">
    <source>
        <dbReference type="EMBL" id="MBH5401326.1"/>
    </source>
</evidence>
<evidence type="ECO:0000256" key="2">
    <source>
        <dbReference type="SAM" id="SignalP"/>
    </source>
</evidence>
<dbReference type="Proteomes" id="UP000807370">
    <property type="component" value="Unassembled WGS sequence"/>
</dbReference>